<dbReference type="InterPro" id="IPR000073">
    <property type="entry name" value="AB_hydrolase_1"/>
</dbReference>
<dbReference type="InterPro" id="IPR029058">
    <property type="entry name" value="AB_hydrolase_fold"/>
</dbReference>
<dbReference type="PANTHER" id="PTHR43248:SF29">
    <property type="entry name" value="TRIPEPTIDYL AMINOPEPTIDASE"/>
    <property type="match status" value="1"/>
</dbReference>
<feature type="compositionally biased region" description="Polar residues" evidence="4">
    <location>
        <begin position="9"/>
        <end position="18"/>
    </location>
</feature>
<feature type="compositionally biased region" description="Low complexity" evidence="4">
    <location>
        <begin position="37"/>
        <end position="60"/>
    </location>
</feature>
<feature type="region of interest" description="Disordered" evidence="4">
    <location>
        <begin position="7"/>
        <end position="69"/>
    </location>
</feature>
<proteinExistence type="inferred from homology"/>
<name>A0A6J6GI22_9ZZZZ</name>
<accession>A0A6J6GI22</accession>
<feature type="domain" description="AB hydrolase-1" evidence="5">
    <location>
        <begin position="113"/>
        <end position="472"/>
    </location>
</feature>
<dbReference type="Pfam" id="PF00561">
    <property type="entry name" value="Abhydrolase_1"/>
    <property type="match status" value="1"/>
</dbReference>
<protein>
    <submittedName>
        <fullName evidence="6">Unannotated protein</fullName>
    </submittedName>
</protein>
<gene>
    <name evidence="6" type="ORF">UFOPK1493_04321</name>
</gene>
<keyword evidence="2" id="KW-0732">Signal</keyword>
<evidence type="ECO:0000256" key="2">
    <source>
        <dbReference type="ARBA" id="ARBA00022729"/>
    </source>
</evidence>
<sequence length="648" mass="68355">MLLLAACSTDATVRSTTARPIGDPPVTSDTDEPTDPTDPTTPGTDDTAPDTTDGTTPAGTIDWGPCDDEVATDPILECGSLTVPLDPQNPGGDTIDIAMVRVPAADPDDRVGAVLFNPGGPGGSGFDYVAQAGTTMVSEMGLEDFDVIGFDPRGVDRSNGLRCLADAEIDASMYLDYTPDTPEEQAAVDAVDGQFEEACLAAFGDTLIHYSTVNTAYDMDAIRAALGDEQISFIGISYGTYLGSMYATLFPDRVRAMVLDAAFEPTGDTIEQQYTTQAQGFDDAFENWVEWCQTNESCAFRSDDVTAAWDALRLQLDATPAPASDGRLANETVLDTATNSALYSESQWPLLASALQSASAGDGDELFILADSYNGRNPDGTYATISQSFQIITCASGIDAEVPDDPQALVDQLLAIAPRYAQGISVDDFTDSCALLMPNVEPIELSYPGDAPILVVGGLNDPATPFRWAEEMTVAMGSNARLLTYTGEGHGQMLNSTCVTEWEGRVITDLELPPEGEVCDPDPPVAKPGYWDTLPVPEGVSDPIDASAVNGVLGITPTLAYSESRTTALSPAEALDAYDAALEELGFVVADRVESIPGVPQGVYFTDEGTVFSILAIAGDAYDSPDLGGLADVVDRTQTLLVLLAFSV</sequence>
<dbReference type="SUPFAM" id="SSF53474">
    <property type="entry name" value="alpha/beta-Hydrolases"/>
    <property type="match status" value="1"/>
</dbReference>
<evidence type="ECO:0000259" key="5">
    <source>
        <dbReference type="Pfam" id="PF00561"/>
    </source>
</evidence>
<dbReference type="PANTHER" id="PTHR43248">
    <property type="entry name" value="2-SUCCINYL-6-HYDROXY-2,4-CYCLOHEXADIENE-1-CARBOXYLATE SYNTHASE"/>
    <property type="match status" value="1"/>
</dbReference>
<keyword evidence="3" id="KW-0378">Hydrolase</keyword>
<dbReference type="AlphaFoldDB" id="A0A6J6GI22"/>
<dbReference type="GO" id="GO:0016787">
    <property type="term" value="F:hydrolase activity"/>
    <property type="evidence" value="ECO:0007669"/>
    <property type="project" value="UniProtKB-KW"/>
</dbReference>
<evidence type="ECO:0000256" key="1">
    <source>
        <dbReference type="ARBA" id="ARBA00010088"/>
    </source>
</evidence>
<evidence type="ECO:0000313" key="6">
    <source>
        <dbReference type="EMBL" id="CAB4601001.1"/>
    </source>
</evidence>
<evidence type="ECO:0000256" key="4">
    <source>
        <dbReference type="SAM" id="MobiDB-lite"/>
    </source>
</evidence>
<evidence type="ECO:0000256" key="3">
    <source>
        <dbReference type="ARBA" id="ARBA00022801"/>
    </source>
</evidence>
<dbReference type="InterPro" id="IPR051601">
    <property type="entry name" value="Serine_prot/Carboxylest_S33"/>
</dbReference>
<reference evidence="6" key="1">
    <citation type="submission" date="2020-05" db="EMBL/GenBank/DDBJ databases">
        <authorList>
            <person name="Chiriac C."/>
            <person name="Salcher M."/>
            <person name="Ghai R."/>
            <person name="Kavagutti S V."/>
        </authorList>
    </citation>
    <scope>NUCLEOTIDE SEQUENCE</scope>
</reference>
<comment type="similarity">
    <text evidence="1">Belongs to the peptidase S33 family.</text>
</comment>
<organism evidence="6">
    <name type="scientific">freshwater metagenome</name>
    <dbReference type="NCBI Taxonomy" id="449393"/>
    <lineage>
        <taxon>unclassified sequences</taxon>
        <taxon>metagenomes</taxon>
        <taxon>ecological metagenomes</taxon>
    </lineage>
</organism>
<dbReference type="EMBL" id="CAEZSR010000324">
    <property type="protein sequence ID" value="CAB4601001.1"/>
    <property type="molecule type" value="Genomic_DNA"/>
</dbReference>
<dbReference type="Gene3D" id="3.40.50.1820">
    <property type="entry name" value="alpha/beta hydrolase"/>
    <property type="match status" value="1"/>
</dbReference>